<evidence type="ECO:0000313" key="1">
    <source>
        <dbReference type="EMBL" id="CAD8885026.1"/>
    </source>
</evidence>
<protein>
    <submittedName>
        <fullName evidence="1">Uncharacterized protein</fullName>
    </submittedName>
</protein>
<gene>
    <name evidence="1" type="ORF">CHYS00102_LOCUS12223</name>
</gene>
<organism evidence="1">
    <name type="scientific">Corethron hystrix</name>
    <dbReference type="NCBI Taxonomy" id="216773"/>
    <lineage>
        <taxon>Eukaryota</taxon>
        <taxon>Sar</taxon>
        <taxon>Stramenopiles</taxon>
        <taxon>Ochrophyta</taxon>
        <taxon>Bacillariophyta</taxon>
        <taxon>Coscinodiscophyceae</taxon>
        <taxon>Corethrophycidae</taxon>
        <taxon>Corethrales</taxon>
        <taxon>Corethraceae</taxon>
        <taxon>Corethron</taxon>
    </lineage>
</organism>
<name>A0A7S1BFN6_9STRA</name>
<reference evidence="1" key="1">
    <citation type="submission" date="2021-01" db="EMBL/GenBank/DDBJ databases">
        <authorList>
            <person name="Corre E."/>
            <person name="Pelletier E."/>
            <person name="Niang G."/>
            <person name="Scheremetjew M."/>
            <person name="Finn R."/>
            <person name="Kale V."/>
            <person name="Holt S."/>
            <person name="Cochrane G."/>
            <person name="Meng A."/>
            <person name="Brown T."/>
            <person name="Cohen L."/>
        </authorList>
    </citation>
    <scope>NUCLEOTIDE SEQUENCE</scope>
    <source>
        <strain evidence="1">308</strain>
    </source>
</reference>
<dbReference type="AlphaFoldDB" id="A0A7S1BFN6"/>
<sequence>MYHLSQDTQKWRVLGLPGKCYSSEGIPCWCLSCSHGHPIDTVLPPPGVDHPLFELQNTTPPLNLPATPGTPNLMDHIIIYSTQPKQFERTDKHYASNKIRAG</sequence>
<proteinExistence type="predicted"/>
<accession>A0A7S1BFN6</accession>
<dbReference type="EMBL" id="HBFR01016732">
    <property type="protein sequence ID" value="CAD8885026.1"/>
    <property type="molecule type" value="Transcribed_RNA"/>
</dbReference>